<dbReference type="OrthoDB" id="5296237at2"/>
<comment type="caution">
    <text evidence="1">The sequence shown here is derived from an EMBL/GenBank/DDBJ whole genome shotgun (WGS) entry which is preliminary data.</text>
</comment>
<keyword evidence="2" id="KW-1185">Reference proteome</keyword>
<reference evidence="1 2" key="1">
    <citation type="submission" date="2012-03" db="EMBL/GenBank/DDBJ databases">
        <title>The Genome Sequence of Bartonella melophagi K-2C.</title>
        <authorList>
            <consortium name="The Broad Institute Genome Sequencing Platform"/>
            <consortium name="The Broad Institute Genome Sequencing Center for Infectious Disease"/>
            <person name="Feldgarden M."/>
            <person name="Kirby J."/>
            <person name="Kosoy M."/>
            <person name="Birtles R."/>
            <person name="Probert W.S."/>
            <person name="Chiaraviglio L."/>
            <person name="Young S.K."/>
            <person name="Zeng Q."/>
            <person name="Gargeya S."/>
            <person name="Fitzgerald M."/>
            <person name="Haas B."/>
            <person name="Abouelleil A."/>
            <person name="Alvarado L."/>
            <person name="Arachchi H.M."/>
            <person name="Berlin A."/>
            <person name="Chapman S.B."/>
            <person name="Gearin G."/>
            <person name="Goldberg J."/>
            <person name="Griggs A."/>
            <person name="Gujja S."/>
            <person name="Hansen M."/>
            <person name="Heiman D."/>
            <person name="Howarth C."/>
            <person name="Larimer J."/>
            <person name="Lui A."/>
            <person name="MacDonald P.J.P."/>
            <person name="McCowen C."/>
            <person name="Montmayeur A."/>
            <person name="Murphy C."/>
            <person name="Neiman D."/>
            <person name="Pearson M."/>
            <person name="Priest M."/>
            <person name="Roberts A."/>
            <person name="Saif S."/>
            <person name="Shea T."/>
            <person name="Sisk P."/>
            <person name="Stolte C."/>
            <person name="Sykes S."/>
            <person name="Wortman J."/>
            <person name="Nusbaum C."/>
            <person name="Birren B."/>
        </authorList>
    </citation>
    <scope>NUCLEOTIDE SEQUENCE [LARGE SCALE GENOMIC DNA]</scope>
    <source>
        <strain evidence="1 2">K-2C</strain>
    </source>
</reference>
<accession>J0QY04</accession>
<dbReference type="PANTHER" id="PTHR41791">
    <property type="entry name" value="SSL7039 PROTEIN"/>
    <property type="match status" value="1"/>
</dbReference>
<proteinExistence type="predicted"/>
<dbReference type="Pfam" id="PF05973">
    <property type="entry name" value="Gp49"/>
    <property type="match status" value="1"/>
</dbReference>
<protein>
    <recommendedName>
        <fullName evidence="3">Addiction module killer protein</fullName>
    </recommendedName>
</protein>
<dbReference type="PANTHER" id="PTHR41791:SF1">
    <property type="entry name" value="SSL7039 PROTEIN"/>
    <property type="match status" value="1"/>
</dbReference>
<dbReference type="PATRIC" id="fig|1094557.3.peg.596"/>
<dbReference type="NCBIfam" id="TIGR02683">
    <property type="entry name" value="upstrm_HI1419"/>
    <property type="match status" value="1"/>
</dbReference>
<evidence type="ECO:0000313" key="2">
    <source>
        <dbReference type="Proteomes" id="UP000009017"/>
    </source>
</evidence>
<gene>
    <name evidence="1" type="ORF">ME3_00558</name>
</gene>
<dbReference type="InterPro" id="IPR009241">
    <property type="entry name" value="HigB-like"/>
</dbReference>
<dbReference type="HOGENOM" id="CLU_152445_1_0_5"/>
<dbReference type="EMBL" id="AIMA01000007">
    <property type="protein sequence ID" value="EJF90961.1"/>
    <property type="molecule type" value="Genomic_DNA"/>
</dbReference>
<dbReference type="Proteomes" id="UP000009017">
    <property type="component" value="Unassembled WGS sequence"/>
</dbReference>
<evidence type="ECO:0000313" key="1">
    <source>
        <dbReference type="EMBL" id="EJF90961.1"/>
    </source>
</evidence>
<dbReference type="InterPro" id="IPR014056">
    <property type="entry name" value="TypeIITA-like_toxin_pred"/>
</dbReference>
<name>J0QY04_9HYPH</name>
<dbReference type="AlphaFoldDB" id="J0QY04"/>
<evidence type="ECO:0008006" key="3">
    <source>
        <dbReference type="Google" id="ProtNLM"/>
    </source>
</evidence>
<organism evidence="1 2">
    <name type="scientific">Bartonella melophagi K-2C</name>
    <dbReference type="NCBI Taxonomy" id="1094557"/>
    <lineage>
        <taxon>Bacteria</taxon>
        <taxon>Pseudomonadati</taxon>
        <taxon>Pseudomonadota</taxon>
        <taxon>Alphaproteobacteria</taxon>
        <taxon>Hyphomicrobiales</taxon>
        <taxon>Bartonellaceae</taxon>
        <taxon>Bartonella</taxon>
    </lineage>
</organism>
<dbReference type="PIRSF" id="PIRSF028744">
    <property type="entry name" value="Addict_mod_HI1419"/>
    <property type="match status" value="1"/>
</dbReference>
<dbReference type="RefSeq" id="WP_007476939.1">
    <property type="nucleotide sequence ID" value="NZ_JH725081.1"/>
</dbReference>
<dbReference type="eggNOG" id="COG3657">
    <property type="taxonomic scope" value="Bacteria"/>
</dbReference>
<sequence>MFKIRHYLTADGKDLITDWLHKLRDVQAKTAIIRRLNRLEQGNFGDFRPLRDGIYELRIHIGPGYRIYYSQLGKTVLLLLCGGSKGTQNTDITRACAYWHDWQNREDKGV</sequence>